<feature type="signal peptide" evidence="2">
    <location>
        <begin position="1"/>
        <end position="17"/>
    </location>
</feature>
<keyword evidence="4" id="KW-1185">Reference proteome</keyword>
<dbReference type="EMBL" id="JARIHO010000057">
    <property type="protein sequence ID" value="KAJ7318576.1"/>
    <property type="molecule type" value="Genomic_DNA"/>
</dbReference>
<gene>
    <name evidence="3" type="ORF">DFH08DRAFT_819851</name>
</gene>
<evidence type="ECO:0000256" key="1">
    <source>
        <dbReference type="SAM" id="MobiDB-lite"/>
    </source>
</evidence>
<dbReference type="Proteomes" id="UP001218218">
    <property type="component" value="Unassembled WGS sequence"/>
</dbReference>
<name>A0AAD6ZEL4_9AGAR</name>
<comment type="caution">
    <text evidence="3">The sequence shown here is derived from an EMBL/GenBank/DDBJ whole genome shotgun (WGS) entry which is preliminary data.</text>
</comment>
<organism evidence="3 4">
    <name type="scientific">Mycena albidolilacea</name>
    <dbReference type="NCBI Taxonomy" id="1033008"/>
    <lineage>
        <taxon>Eukaryota</taxon>
        <taxon>Fungi</taxon>
        <taxon>Dikarya</taxon>
        <taxon>Basidiomycota</taxon>
        <taxon>Agaricomycotina</taxon>
        <taxon>Agaricomycetes</taxon>
        <taxon>Agaricomycetidae</taxon>
        <taxon>Agaricales</taxon>
        <taxon>Marasmiineae</taxon>
        <taxon>Mycenaceae</taxon>
        <taxon>Mycena</taxon>
    </lineage>
</organism>
<proteinExistence type="predicted"/>
<evidence type="ECO:0000313" key="4">
    <source>
        <dbReference type="Proteomes" id="UP001218218"/>
    </source>
</evidence>
<reference evidence="3" key="1">
    <citation type="submission" date="2023-03" db="EMBL/GenBank/DDBJ databases">
        <title>Massive genome expansion in bonnet fungi (Mycena s.s.) driven by repeated elements and novel gene families across ecological guilds.</title>
        <authorList>
            <consortium name="Lawrence Berkeley National Laboratory"/>
            <person name="Harder C.B."/>
            <person name="Miyauchi S."/>
            <person name="Viragh M."/>
            <person name="Kuo A."/>
            <person name="Thoen E."/>
            <person name="Andreopoulos B."/>
            <person name="Lu D."/>
            <person name="Skrede I."/>
            <person name="Drula E."/>
            <person name="Henrissat B."/>
            <person name="Morin E."/>
            <person name="Kohler A."/>
            <person name="Barry K."/>
            <person name="LaButti K."/>
            <person name="Morin E."/>
            <person name="Salamov A."/>
            <person name="Lipzen A."/>
            <person name="Mereny Z."/>
            <person name="Hegedus B."/>
            <person name="Baldrian P."/>
            <person name="Stursova M."/>
            <person name="Weitz H."/>
            <person name="Taylor A."/>
            <person name="Grigoriev I.V."/>
            <person name="Nagy L.G."/>
            <person name="Martin F."/>
            <person name="Kauserud H."/>
        </authorList>
    </citation>
    <scope>NUCLEOTIDE SEQUENCE</scope>
    <source>
        <strain evidence="3">CBHHK002</strain>
    </source>
</reference>
<feature type="chain" id="PRO_5042074683" evidence="2">
    <location>
        <begin position="18"/>
        <end position="191"/>
    </location>
</feature>
<feature type="region of interest" description="Disordered" evidence="1">
    <location>
        <begin position="148"/>
        <end position="168"/>
    </location>
</feature>
<evidence type="ECO:0000256" key="2">
    <source>
        <dbReference type="SAM" id="SignalP"/>
    </source>
</evidence>
<evidence type="ECO:0000313" key="3">
    <source>
        <dbReference type="EMBL" id="KAJ7318576.1"/>
    </source>
</evidence>
<feature type="compositionally biased region" description="Basic and acidic residues" evidence="1">
    <location>
        <begin position="151"/>
        <end position="165"/>
    </location>
</feature>
<accession>A0AAD6ZEL4</accession>
<dbReference type="AlphaFoldDB" id="A0AAD6ZEL4"/>
<protein>
    <submittedName>
        <fullName evidence="3">Uncharacterized protein</fullName>
    </submittedName>
</protein>
<keyword evidence="2" id="KW-0732">Signal</keyword>
<sequence length="191" mass="21240">MLHCLVALALLAHGAVSSNVSSPSVLDPPSTFVSGAWSLVQQGTSGVSGMQLMIVTETTALIFDKVSHLRRTMEVKQNYSSILPRYNAVKWPASCQGTQFAAIITYLNTHPISCSRKRMIMAGVKPSRGATRKKPKKGAWSMGRLVKVGRKKDASEQKEKIRKEYTDDDLTWVDPRTRQNQRKYQNWGGTT</sequence>